<organism evidence="2 3">
    <name type="scientific">Actinidia rufa</name>
    <dbReference type="NCBI Taxonomy" id="165716"/>
    <lineage>
        <taxon>Eukaryota</taxon>
        <taxon>Viridiplantae</taxon>
        <taxon>Streptophyta</taxon>
        <taxon>Embryophyta</taxon>
        <taxon>Tracheophyta</taxon>
        <taxon>Spermatophyta</taxon>
        <taxon>Magnoliopsida</taxon>
        <taxon>eudicotyledons</taxon>
        <taxon>Gunneridae</taxon>
        <taxon>Pentapetalae</taxon>
        <taxon>asterids</taxon>
        <taxon>Ericales</taxon>
        <taxon>Actinidiaceae</taxon>
        <taxon>Actinidia</taxon>
    </lineage>
</organism>
<accession>A0A7J0DHJ8</accession>
<dbReference type="OrthoDB" id="443401at2759"/>
<keyword evidence="3" id="KW-1185">Reference proteome</keyword>
<evidence type="ECO:0000256" key="1">
    <source>
        <dbReference type="SAM" id="MobiDB-lite"/>
    </source>
</evidence>
<feature type="region of interest" description="Disordered" evidence="1">
    <location>
        <begin position="191"/>
        <end position="217"/>
    </location>
</feature>
<gene>
    <name evidence="2" type="ORF">Acr_00g0039910</name>
</gene>
<name>A0A7J0DHJ8_9ERIC</name>
<evidence type="ECO:0000313" key="3">
    <source>
        <dbReference type="Proteomes" id="UP000585474"/>
    </source>
</evidence>
<sequence>MILISLCGLMMVQKLQKAPLGLNSSKLHEPEFFLEGSPSDHHHTGLFDGFGNECPMTSTATTVESQITSSSVWGRISTKGNDMKDKIDCNISSSNYIENEAKRDQEPYAILQEAALNEHLFKFSKREEAEAALKAPDAVMGNGLSSYGGLTGTTFLLNGMEEGIISNLQLQNLVFPNASVPAVPASTGLLSCSDHSPRAPPLQKKQESLELLKRGTP</sequence>
<evidence type="ECO:0000313" key="2">
    <source>
        <dbReference type="EMBL" id="GFS35457.1"/>
    </source>
</evidence>
<dbReference type="AlphaFoldDB" id="A0A7J0DHJ8"/>
<dbReference type="Proteomes" id="UP000585474">
    <property type="component" value="Unassembled WGS sequence"/>
</dbReference>
<proteinExistence type="predicted"/>
<dbReference type="EMBL" id="BJWL01000229">
    <property type="protein sequence ID" value="GFS35457.1"/>
    <property type="molecule type" value="Genomic_DNA"/>
</dbReference>
<reference evidence="3" key="1">
    <citation type="submission" date="2019-07" db="EMBL/GenBank/DDBJ databases">
        <title>De Novo Assembly of kiwifruit Actinidia rufa.</title>
        <authorList>
            <person name="Sugita-Konishi S."/>
            <person name="Sato K."/>
            <person name="Mori E."/>
            <person name="Abe Y."/>
            <person name="Kisaki G."/>
            <person name="Hamano K."/>
            <person name="Suezawa K."/>
            <person name="Otani M."/>
            <person name="Fukuda T."/>
            <person name="Manabe T."/>
            <person name="Gomi K."/>
            <person name="Tabuchi M."/>
            <person name="Akimitsu K."/>
            <person name="Kataoka I."/>
        </authorList>
    </citation>
    <scope>NUCLEOTIDE SEQUENCE [LARGE SCALE GENOMIC DNA]</scope>
    <source>
        <strain evidence="3">cv. Fuchu</strain>
    </source>
</reference>
<protein>
    <submittedName>
        <fullName evidence="2">Zinc finger (CCCH-type) family protein</fullName>
    </submittedName>
</protein>
<comment type="caution">
    <text evidence="2">The sequence shown here is derived from an EMBL/GenBank/DDBJ whole genome shotgun (WGS) entry which is preliminary data.</text>
</comment>
<feature type="compositionally biased region" description="Basic and acidic residues" evidence="1">
    <location>
        <begin position="204"/>
        <end position="217"/>
    </location>
</feature>